<keyword evidence="4 6" id="KW-1133">Transmembrane helix</keyword>
<evidence type="ECO:0000313" key="7">
    <source>
        <dbReference type="EMBL" id="CAD7277982.1"/>
    </source>
</evidence>
<reference evidence="7" key="1">
    <citation type="submission" date="2020-11" db="EMBL/GenBank/DDBJ databases">
        <authorList>
            <person name="Tran Van P."/>
        </authorList>
    </citation>
    <scope>NUCLEOTIDE SEQUENCE</scope>
</reference>
<sequence length="229" mass="26494">MMQQRRSVGIAFMSWSHARVFVRANLILKNNLLFFSAFFIFLVCCRVLFVNPLARFDMEVYRQKLEALLKEKNAVTDLLVIVEQKTGAPRLYVALGSLVFIVLWLVYGYGAQLVCNLIGFVYPAYMSVKALESRSKEDDTKWLTYWVVFAVFSLVEFFSDILLSWFPVYWLVKCGFLIWCYAPISGNGSTVIYKSLIRPFFLKHESKIHDLVNEGEKRVKEAFSGDKSD</sequence>
<name>A0A7R9BMA6_9CRUS</name>
<feature type="transmembrane region" description="Helical" evidence="6">
    <location>
        <begin position="176"/>
        <end position="197"/>
    </location>
</feature>
<evidence type="ECO:0000256" key="2">
    <source>
        <dbReference type="ARBA" id="ARBA00008573"/>
    </source>
</evidence>
<evidence type="ECO:0000256" key="3">
    <source>
        <dbReference type="ARBA" id="ARBA00022692"/>
    </source>
</evidence>
<organism evidence="7">
    <name type="scientific">Notodromas monacha</name>
    <dbReference type="NCBI Taxonomy" id="399045"/>
    <lineage>
        <taxon>Eukaryota</taxon>
        <taxon>Metazoa</taxon>
        <taxon>Ecdysozoa</taxon>
        <taxon>Arthropoda</taxon>
        <taxon>Crustacea</taxon>
        <taxon>Oligostraca</taxon>
        <taxon>Ostracoda</taxon>
        <taxon>Podocopa</taxon>
        <taxon>Podocopida</taxon>
        <taxon>Cypridocopina</taxon>
        <taxon>Cypridoidea</taxon>
        <taxon>Cyprididae</taxon>
        <taxon>Notodromas</taxon>
    </lineage>
</organism>
<dbReference type="Pfam" id="PF03134">
    <property type="entry name" value="TB2_DP1_HVA22"/>
    <property type="match status" value="1"/>
</dbReference>
<feature type="transmembrane region" description="Helical" evidence="6">
    <location>
        <begin position="143"/>
        <end position="170"/>
    </location>
</feature>
<dbReference type="Proteomes" id="UP000678499">
    <property type="component" value="Unassembled WGS sequence"/>
</dbReference>
<protein>
    <recommendedName>
        <fullName evidence="6">Receptor expression-enhancing protein</fullName>
    </recommendedName>
</protein>
<dbReference type="OrthoDB" id="10009287at2759"/>
<accession>A0A7R9BMA6</accession>
<keyword evidence="8" id="KW-1185">Reference proteome</keyword>
<comment type="subcellular location">
    <subcellularLocation>
        <location evidence="1 6">Membrane</location>
        <topology evidence="1 6">Multi-pass membrane protein</topology>
    </subcellularLocation>
</comment>
<dbReference type="GO" id="GO:0016020">
    <property type="term" value="C:membrane"/>
    <property type="evidence" value="ECO:0007669"/>
    <property type="project" value="UniProtKB-SubCell"/>
</dbReference>
<evidence type="ECO:0000256" key="6">
    <source>
        <dbReference type="RuleBase" id="RU362006"/>
    </source>
</evidence>
<keyword evidence="5 6" id="KW-0472">Membrane</keyword>
<evidence type="ECO:0000256" key="4">
    <source>
        <dbReference type="ARBA" id="ARBA00022989"/>
    </source>
</evidence>
<proteinExistence type="inferred from homology"/>
<dbReference type="AlphaFoldDB" id="A0A7R9BMA6"/>
<evidence type="ECO:0000256" key="1">
    <source>
        <dbReference type="ARBA" id="ARBA00004141"/>
    </source>
</evidence>
<dbReference type="EMBL" id="CAJPEX010001078">
    <property type="protein sequence ID" value="CAG0918134.1"/>
    <property type="molecule type" value="Genomic_DNA"/>
</dbReference>
<comment type="similarity">
    <text evidence="2 6">Belongs to the DP1 family.</text>
</comment>
<dbReference type="PANTHER" id="PTHR12300">
    <property type="entry name" value="HVA22-LIKE PROTEINS"/>
    <property type="match status" value="1"/>
</dbReference>
<keyword evidence="3 6" id="KW-0812">Transmembrane</keyword>
<evidence type="ECO:0000256" key="5">
    <source>
        <dbReference type="ARBA" id="ARBA00023136"/>
    </source>
</evidence>
<evidence type="ECO:0000313" key="8">
    <source>
        <dbReference type="Proteomes" id="UP000678499"/>
    </source>
</evidence>
<dbReference type="InterPro" id="IPR004345">
    <property type="entry name" value="TB2_DP1_HVA22"/>
</dbReference>
<gene>
    <name evidence="7" type="ORF">NMOB1V02_LOCUS5698</name>
</gene>
<feature type="transmembrane region" description="Helical" evidence="6">
    <location>
        <begin position="34"/>
        <end position="54"/>
    </location>
</feature>
<dbReference type="PANTHER" id="PTHR12300:SF161">
    <property type="entry name" value="RECEPTOR EXPRESSION-ENHANCING PROTEIN"/>
    <property type="match status" value="1"/>
</dbReference>
<dbReference type="EMBL" id="OA883115">
    <property type="protein sequence ID" value="CAD7277982.1"/>
    <property type="molecule type" value="Genomic_DNA"/>
</dbReference>